<protein>
    <submittedName>
        <fullName evidence="2">Acetyltransferase</fullName>
    </submittedName>
</protein>
<dbReference type="PANTHER" id="PTHR37817:SF1">
    <property type="entry name" value="N-ACETYLTRANSFERASE EIS"/>
    <property type="match status" value="1"/>
</dbReference>
<feature type="domain" description="N-acetyltransferase" evidence="1">
    <location>
        <begin position="75"/>
        <end position="209"/>
    </location>
</feature>
<keyword evidence="3" id="KW-1185">Reference proteome</keyword>
<dbReference type="PANTHER" id="PTHR37817">
    <property type="entry name" value="N-ACETYLTRANSFERASE EIS"/>
    <property type="match status" value="1"/>
</dbReference>
<accession>A0A8J3KL12</accession>
<dbReference type="InterPro" id="IPR016181">
    <property type="entry name" value="Acyl_CoA_acyltransferase"/>
</dbReference>
<gene>
    <name evidence="2" type="ORF">Cci01nite_79930</name>
</gene>
<evidence type="ECO:0000313" key="2">
    <source>
        <dbReference type="EMBL" id="GIG02900.1"/>
    </source>
</evidence>
<evidence type="ECO:0000313" key="3">
    <source>
        <dbReference type="Proteomes" id="UP000659904"/>
    </source>
</evidence>
<comment type="caution">
    <text evidence="2">The sequence shown here is derived from an EMBL/GenBank/DDBJ whole genome shotgun (WGS) entry which is preliminary data.</text>
</comment>
<dbReference type="Gene3D" id="3.40.630.30">
    <property type="match status" value="1"/>
</dbReference>
<evidence type="ECO:0000259" key="1">
    <source>
        <dbReference type="PROSITE" id="PS51186"/>
    </source>
</evidence>
<dbReference type="EMBL" id="BONH01000063">
    <property type="protein sequence ID" value="GIG02900.1"/>
    <property type="molecule type" value="Genomic_DNA"/>
</dbReference>
<dbReference type="SUPFAM" id="SSF55729">
    <property type="entry name" value="Acyl-CoA N-acyltransferases (Nat)"/>
    <property type="match status" value="1"/>
</dbReference>
<dbReference type="CDD" id="cd04301">
    <property type="entry name" value="NAT_SF"/>
    <property type="match status" value="1"/>
</dbReference>
<organism evidence="2 3">
    <name type="scientific">Catellatospora citrea</name>
    <dbReference type="NCBI Taxonomy" id="53366"/>
    <lineage>
        <taxon>Bacteria</taxon>
        <taxon>Bacillati</taxon>
        <taxon>Actinomycetota</taxon>
        <taxon>Actinomycetes</taxon>
        <taxon>Micromonosporales</taxon>
        <taxon>Micromonosporaceae</taxon>
        <taxon>Catellatospora</taxon>
    </lineage>
</organism>
<dbReference type="GO" id="GO:0030649">
    <property type="term" value="P:aminoglycoside antibiotic catabolic process"/>
    <property type="evidence" value="ECO:0007669"/>
    <property type="project" value="TreeGrafter"/>
</dbReference>
<sequence>MLNGVLRVRNQPLDAAIKDAKRRLDGTQWLWWVGADSDHGTAEGLLAHGAQQVADLPVMAIDITTFTDPVTPADLKIRTVGGRAEMEEYVQAYAEPLGFDPDDLKPVVERELDFGYLDVVRLAGIVDGGTVATCALSLGTDVAGIFCVATAPEYRRRGIATALTLEALRIARQSGRTVATLQASSDGEPVYRRLGFETVSRYRLFALPA</sequence>
<dbReference type="AlphaFoldDB" id="A0A8J3KL12"/>
<dbReference type="Proteomes" id="UP000659904">
    <property type="component" value="Unassembled WGS sequence"/>
</dbReference>
<reference evidence="2 3" key="1">
    <citation type="submission" date="2021-01" db="EMBL/GenBank/DDBJ databases">
        <title>Whole genome shotgun sequence of Catellatospora citrea NBRC 14495.</title>
        <authorList>
            <person name="Komaki H."/>
            <person name="Tamura T."/>
        </authorList>
    </citation>
    <scope>NUCLEOTIDE SEQUENCE [LARGE SCALE GENOMIC DNA]</scope>
    <source>
        <strain evidence="2 3">NBRC 14495</strain>
    </source>
</reference>
<dbReference type="InterPro" id="IPR000182">
    <property type="entry name" value="GNAT_dom"/>
</dbReference>
<dbReference type="InterPro" id="IPR051554">
    <property type="entry name" value="Acetyltransferase_Eis"/>
</dbReference>
<name>A0A8J3KL12_9ACTN</name>
<dbReference type="PROSITE" id="PS51186">
    <property type="entry name" value="GNAT"/>
    <property type="match status" value="1"/>
</dbReference>
<dbReference type="Pfam" id="PF13527">
    <property type="entry name" value="Acetyltransf_9"/>
    <property type="match status" value="1"/>
</dbReference>
<dbReference type="GO" id="GO:0034069">
    <property type="term" value="F:aminoglycoside N-acetyltransferase activity"/>
    <property type="evidence" value="ECO:0007669"/>
    <property type="project" value="TreeGrafter"/>
</dbReference>
<proteinExistence type="predicted"/>